<organism evidence="3 4">
    <name type="scientific">Pseudobutyrivibrio xylanivorans</name>
    <dbReference type="NCBI Taxonomy" id="185007"/>
    <lineage>
        <taxon>Bacteria</taxon>
        <taxon>Bacillati</taxon>
        <taxon>Bacillota</taxon>
        <taxon>Clostridia</taxon>
        <taxon>Lachnospirales</taxon>
        <taxon>Lachnospiraceae</taxon>
        <taxon>Pseudobutyrivibrio</taxon>
    </lineage>
</organism>
<dbReference type="EMBL" id="CP043028">
    <property type="protein sequence ID" value="QFJ54208.1"/>
    <property type="molecule type" value="Genomic_DNA"/>
</dbReference>
<dbReference type="KEGG" id="pxv:FXF36_04640"/>
<dbReference type="AlphaFoldDB" id="A0A5P6VPD5"/>
<keyword evidence="2" id="KW-0812">Transmembrane</keyword>
<name>A0A5P6VPD5_PSEXY</name>
<keyword evidence="2" id="KW-0472">Membrane</keyword>
<evidence type="ECO:0000313" key="3">
    <source>
        <dbReference type="EMBL" id="QFJ54208.1"/>
    </source>
</evidence>
<protein>
    <submittedName>
        <fullName evidence="3">Uncharacterized protein</fullName>
    </submittedName>
</protein>
<keyword evidence="2" id="KW-1133">Transmembrane helix</keyword>
<feature type="transmembrane region" description="Helical" evidence="2">
    <location>
        <begin position="33"/>
        <end position="51"/>
    </location>
</feature>
<feature type="coiled-coil region" evidence="1">
    <location>
        <begin position="109"/>
        <end position="158"/>
    </location>
</feature>
<evidence type="ECO:0000256" key="2">
    <source>
        <dbReference type="SAM" id="Phobius"/>
    </source>
</evidence>
<keyword evidence="1" id="KW-0175">Coiled coil</keyword>
<gene>
    <name evidence="3" type="ORF">FXF36_04640</name>
</gene>
<sequence>MSNLTEKEVMYDKFFELQKSVHLKNQKKIRVGLKLNILLPLIFLVICFLSNRSKLVFLVLWIVSLFGISFYLLYVEYMDFKLQEQMKEFGIIEHDDPQALIGNEVVQGIDDIKNARKEMVQDIKEIKMEIRSEIEKEKQEIAREREEIRKELKKDIQTVGDKLKK</sequence>
<evidence type="ECO:0000256" key="1">
    <source>
        <dbReference type="SAM" id="Coils"/>
    </source>
</evidence>
<dbReference type="Proteomes" id="UP000327030">
    <property type="component" value="Chromosome 1"/>
</dbReference>
<reference evidence="4" key="1">
    <citation type="submission" date="2019-08" db="EMBL/GenBank/DDBJ databases">
        <title>Complete Genome Sequence of the Polysaccharide-Degrading Rumen Bacterium Pseudobutyrivibrio xylanivorans MA3014.</title>
        <authorList>
            <person name="Palevich N."/>
            <person name="Maclean P.H."/>
            <person name="Kelly W.J."/>
            <person name="Leahy S.C."/>
            <person name="Rakonjac J."/>
            <person name="Attwood G.T."/>
        </authorList>
    </citation>
    <scope>NUCLEOTIDE SEQUENCE [LARGE SCALE GENOMIC DNA]</scope>
    <source>
        <strain evidence="4">MA3014</strain>
    </source>
</reference>
<proteinExistence type="predicted"/>
<dbReference type="RefSeq" id="WP_151622704.1">
    <property type="nucleotide sequence ID" value="NZ_CP043028.1"/>
</dbReference>
<accession>A0A5P6VPD5</accession>
<dbReference type="OrthoDB" id="2061574at2"/>
<evidence type="ECO:0000313" key="4">
    <source>
        <dbReference type="Proteomes" id="UP000327030"/>
    </source>
</evidence>
<feature type="transmembrane region" description="Helical" evidence="2">
    <location>
        <begin position="57"/>
        <end position="77"/>
    </location>
</feature>